<name>A0A8S5SF02_9CAUD</name>
<evidence type="ECO:0000313" key="1">
    <source>
        <dbReference type="EMBL" id="DAF49202.1"/>
    </source>
</evidence>
<protein>
    <submittedName>
        <fullName evidence="1">Uncharacterized protein</fullName>
    </submittedName>
</protein>
<reference evidence="1" key="1">
    <citation type="journal article" date="2021" name="Proc. Natl. Acad. Sci. U.S.A.">
        <title>A Catalog of Tens of Thousands of Viruses from Human Metagenomes Reveals Hidden Associations with Chronic Diseases.</title>
        <authorList>
            <person name="Tisza M.J."/>
            <person name="Buck C.B."/>
        </authorList>
    </citation>
    <scope>NUCLEOTIDE SEQUENCE</scope>
    <source>
        <strain evidence="1">CtrNG92</strain>
    </source>
</reference>
<accession>A0A8S5SF02</accession>
<proteinExistence type="predicted"/>
<sequence>MNEKRARIRELQKYEKLLTRQEYKTLRGQIMAGDADGARRGLLRIIGINAILKGKDGTEYEKVRADYEGY</sequence>
<organism evidence="1">
    <name type="scientific">Caudovirales sp. ctrNG92</name>
    <dbReference type="NCBI Taxonomy" id="2827638"/>
    <lineage>
        <taxon>Viruses</taxon>
        <taxon>Duplodnaviria</taxon>
        <taxon>Heunggongvirae</taxon>
        <taxon>Uroviricota</taxon>
        <taxon>Caudoviricetes</taxon>
    </lineage>
</organism>
<dbReference type="EMBL" id="BK032578">
    <property type="protein sequence ID" value="DAF49202.1"/>
    <property type="molecule type" value="Genomic_DNA"/>
</dbReference>